<dbReference type="Pfam" id="PF04194">
    <property type="entry name" value="PDCD2_C"/>
    <property type="match status" value="1"/>
</dbReference>
<feature type="compositionally biased region" description="Acidic residues" evidence="1">
    <location>
        <begin position="202"/>
        <end position="214"/>
    </location>
</feature>
<dbReference type="Proteomes" id="UP000009046">
    <property type="component" value="Unassembled WGS sequence"/>
</dbReference>
<dbReference type="PROSITE" id="PS01360">
    <property type="entry name" value="ZF_MYND_1"/>
    <property type="match status" value="1"/>
</dbReference>
<dbReference type="EnsemblMetazoa" id="PHUM604730-RA">
    <property type="protein sequence ID" value="PHUM604730-PA"/>
    <property type="gene ID" value="PHUM604730"/>
</dbReference>
<evidence type="ECO:0000256" key="1">
    <source>
        <dbReference type="SAM" id="MobiDB-lite"/>
    </source>
</evidence>
<accession>A0A1S4N1R6</accession>
<dbReference type="PANTHER" id="PTHR12298:SF4">
    <property type="entry name" value="PROGRAMMED CELL DEATH PROTEIN 2"/>
    <property type="match status" value="1"/>
</dbReference>
<keyword evidence="3" id="KW-1185">Reference proteome</keyword>
<dbReference type="GO" id="GO:0005737">
    <property type="term" value="C:cytoplasm"/>
    <property type="evidence" value="ECO:0007669"/>
    <property type="project" value="InterPro"/>
</dbReference>
<dbReference type="FunCoup" id="A0A1S4N1R6">
    <property type="interactions" value="2063"/>
</dbReference>
<organism evidence="2 3">
    <name type="scientific">Pediculus humanus subsp. corporis</name>
    <name type="common">Body louse</name>
    <dbReference type="NCBI Taxonomy" id="121224"/>
    <lineage>
        <taxon>Eukaryota</taxon>
        <taxon>Metazoa</taxon>
        <taxon>Ecdysozoa</taxon>
        <taxon>Arthropoda</taxon>
        <taxon>Hexapoda</taxon>
        <taxon>Insecta</taxon>
        <taxon>Pterygota</taxon>
        <taxon>Neoptera</taxon>
        <taxon>Paraneoptera</taxon>
        <taxon>Psocodea</taxon>
        <taxon>Troctomorpha</taxon>
        <taxon>Phthiraptera</taxon>
        <taxon>Anoplura</taxon>
        <taxon>Pediculidae</taxon>
        <taxon>Pediculus</taxon>
    </lineage>
</organism>
<dbReference type="Pfam" id="PF01753">
    <property type="entry name" value="zf-MYND"/>
    <property type="match status" value="1"/>
</dbReference>
<protein>
    <submittedName>
        <fullName evidence="2">Uncharacterized protein</fullName>
    </submittedName>
</protein>
<feature type="region of interest" description="Disordered" evidence="1">
    <location>
        <begin position="202"/>
        <end position="221"/>
    </location>
</feature>
<dbReference type="Gene3D" id="6.10.140.2220">
    <property type="match status" value="1"/>
</dbReference>
<dbReference type="InterPro" id="IPR002893">
    <property type="entry name" value="Znf_MYND"/>
</dbReference>
<dbReference type="InterPro" id="IPR007320">
    <property type="entry name" value="PDCD2_C"/>
</dbReference>
<name>A0A1S4N1R6_PEDHC</name>
<dbReference type="EMBL" id="AAZO01007395">
    <property type="status" value="NOT_ANNOTATED_CDS"/>
    <property type="molecule type" value="Genomic_DNA"/>
</dbReference>
<dbReference type="GO" id="GO:0005634">
    <property type="term" value="C:nucleus"/>
    <property type="evidence" value="ECO:0007669"/>
    <property type="project" value="TreeGrafter"/>
</dbReference>
<dbReference type="AlphaFoldDB" id="A0A1S4N1R6"/>
<evidence type="ECO:0000313" key="2">
    <source>
        <dbReference type="EnsemblMetazoa" id="PHUM604730-PA"/>
    </source>
</evidence>
<dbReference type="SUPFAM" id="SSF144232">
    <property type="entry name" value="HIT/MYND zinc finger-like"/>
    <property type="match status" value="1"/>
</dbReference>
<evidence type="ECO:0000313" key="3">
    <source>
        <dbReference type="Proteomes" id="UP000009046"/>
    </source>
</evidence>
<dbReference type="InParanoid" id="A0A1S4N1R6"/>
<reference evidence="2" key="1">
    <citation type="submission" date="2020-05" db="UniProtKB">
        <authorList>
            <consortium name="EnsemblMetazoa"/>
        </authorList>
    </citation>
    <scope>IDENTIFICATION</scope>
    <source>
        <strain evidence="2">USDA</strain>
    </source>
</reference>
<dbReference type="VEuPathDB" id="VectorBase:PHUM604730"/>
<dbReference type="PANTHER" id="PTHR12298">
    <property type="entry name" value="PCDC2 PROGRAMMED CELL DEATH PROTEIN 2 -RELATED"/>
    <property type="match status" value="1"/>
</dbReference>
<proteinExistence type="predicted"/>
<sequence>MTSEKSNVTLGCIEKCEETWALESRYFPSKVGGRPAWLDLKNINVDVSCTICSDPCLFLCQIYAPIDSQPSAYHRTIFVFVCKNPNCCKSNSNNNFKVFRCQLPLVNDYYPPEEPTDDPDWSTDSKVEKFNDICHVCGCLGSYQCSKCKLIKYCSKSHQVFDWKTNHKNICNSVVTTTPTPENSNNTFNLLFPEYEIIEEEEEEEKCDDSDENITESKTEEKKSYKERFNDLKQLLEEGNLQNASDDLLMDLDNGKEYKYLKHFKTKLKLVPDQVVRYDRGGTPLWISEPKYSNEDIPFCEACMGPRQFEFQILPTLLSYLDVDKLDDSLDWGNLLIYTCKNNCDEGPAYKKEFLWKQDLT</sequence>
<dbReference type="PROSITE" id="PS50865">
    <property type="entry name" value="ZF_MYND_2"/>
    <property type="match status" value="1"/>
</dbReference>